<name>A0A3E0W827_9MICO</name>
<evidence type="ECO:0000313" key="1">
    <source>
        <dbReference type="EMBL" id="RFA24965.1"/>
    </source>
</evidence>
<dbReference type="RefSeq" id="WP_116419865.1">
    <property type="nucleotide sequence ID" value="NZ_NBXC01000030.1"/>
</dbReference>
<sequence length="86" mass="9295">MKRINLFYGGQPYSVGNRDLDELLAEIAAGLGSDETRWLSVNVGEGRPRQALLALTRGIDIAVIPVPALDEEPDEVSNESPPPPAR</sequence>
<organism evidence="1 2">
    <name type="scientific">Subtercola boreus</name>
    <dbReference type="NCBI Taxonomy" id="120213"/>
    <lineage>
        <taxon>Bacteria</taxon>
        <taxon>Bacillati</taxon>
        <taxon>Actinomycetota</taxon>
        <taxon>Actinomycetes</taxon>
        <taxon>Micrococcales</taxon>
        <taxon>Microbacteriaceae</taxon>
        <taxon>Subtercola</taxon>
    </lineage>
</organism>
<protein>
    <submittedName>
        <fullName evidence="1">Uncharacterized protein</fullName>
    </submittedName>
</protein>
<dbReference type="OrthoDB" id="5020792at2"/>
<dbReference type="Proteomes" id="UP000257080">
    <property type="component" value="Unassembled WGS sequence"/>
</dbReference>
<proteinExistence type="predicted"/>
<dbReference type="EMBL" id="NBXE01000035">
    <property type="protein sequence ID" value="RFA24965.1"/>
    <property type="molecule type" value="Genomic_DNA"/>
</dbReference>
<gene>
    <name evidence="1" type="ORF">B7R25_15520</name>
</gene>
<evidence type="ECO:0000313" key="2">
    <source>
        <dbReference type="Proteomes" id="UP000257080"/>
    </source>
</evidence>
<reference evidence="1 2" key="1">
    <citation type="submission" date="2017-04" db="EMBL/GenBank/DDBJ databases">
        <title>Comparative genome analysis of Subtercola boreus.</title>
        <authorList>
            <person name="Cho Y.-J."/>
            <person name="Cho A."/>
            <person name="Kim O.-S."/>
            <person name="Lee J.-I."/>
        </authorList>
    </citation>
    <scope>NUCLEOTIDE SEQUENCE [LARGE SCALE GENOMIC DNA]</scope>
    <source>
        <strain evidence="1 2">P28004</strain>
    </source>
</reference>
<comment type="caution">
    <text evidence="1">The sequence shown here is derived from an EMBL/GenBank/DDBJ whole genome shotgun (WGS) entry which is preliminary data.</text>
</comment>
<accession>A0A3E0W827</accession>
<dbReference type="AlphaFoldDB" id="A0A3E0W827"/>